<dbReference type="AlphaFoldDB" id="A0A4R0P5P0"/>
<dbReference type="Proteomes" id="UP000291485">
    <property type="component" value="Unassembled WGS sequence"/>
</dbReference>
<sequence>MPINYLKKIQLGEFNEDGYRINPPQEIESVIEGFYVFSKKADNDMHLLFNDGFPALVFLQNREDTVSVTTESDSFEIKSAWANAGSIKNVYVKYNHNTSQVFIVRFFPSAFYKLFGLTAQYFRSNSVIPFEAAAKGANFNVNEFFECSSILERVSFFKSYVQNSPAEVEQPQMLYKTLAYINKIKGNSTVLDIPTYTTPPIPRHSTPVIPSQSTPVFV</sequence>
<evidence type="ECO:0000313" key="3">
    <source>
        <dbReference type="Proteomes" id="UP000291485"/>
    </source>
</evidence>
<protein>
    <recommendedName>
        <fullName evidence="1">DUF6597 domain-containing protein</fullName>
    </recommendedName>
</protein>
<dbReference type="RefSeq" id="WP_131556699.1">
    <property type="nucleotide sequence ID" value="NZ_SJSN01000002.1"/>
</dbReference>
<reference evidence="2 3" key="1">
    <citation type="submission" date="2019-02" db="EMBL/GenBank/DDBJ databases">
        <title>Pedobacter sp. RP-3-11 sp. nov., isolated from Arctic soil.</title>
        <authorList>
            <person name="Dahal R.H."/>
        </authorList>
    </citation>
    <scope>NUCLEOTIDE SEQUENCE [LARGE SCALE GENOMIC DNA]</scope>
    <source>
        <strain evidence="2 3">RP-3-11</strain>
    </source>
</reference>
<gene>
    <name evidence="2" type="ORF">EZ449_04215</name>
</gene>
<proteinExistence type="predicted"/>
<dbReference type="EMBL" id="SJSN01000002">
    <property type="protein sequence ID" value="TCD12221.1"/>
    <property type="molecule type" value="Genomic_DNA"/>
</dbReference>
<accession>A0A4R0P5P0</accession>
<organism evidence="2 3">
    <name type="scientific">Pedobacter frigidisoli</name>
    <dbReference type="NCBI Taxonomy" id="2530455"/>
    <lineage>
        <taxon>Bacteria</taxon>
        <taxon>Pseudomonadati</taxon>
        <taxon>Bacteroidota</taxon>
        <taxon>Sphingobacteriia</taxon>
        <taxon>Sphingobacteriales</taxon>
        <taxon>Sphingobacteriaceae</taxon>
        <taxon>Pedobacter</taxon>
    </lineage>
</organism>
<evidence type="ECO:0000313" key="2">
    <source>
        <dbReference type="EMBL" id="TCD12221.1"/>
    </source>
</evidence>
<dbReference type="OrthoDB" id="323290at2"/>
<evidence type="ECO:0000259" key="1">
    <source>
        <dbReference type="Pfam" id="PF20240"/>
    </source>
</evidence>
<feature type="domain" description="DUF6597" evidence="1">
    <location>
        <begin position="20"/>
        <end position="125"/>
    </location>
</feature>
<dbReference type="InterPro" id="IPR046532">
    <property type="entry name" value="DUF6597"/>
</dbReference>
<name>A0A4R0P5P0_9SPHI</name>
<keyword evidence="3" id="KW-1185">Reference proteome</keyword>
<comment type="caution">
    <text evidence="2">The sequence shown here is derived from an EMBL/GenBank/DDBJ whole genome shotgun (WGS) entry which is preliminary data.</text>
</comment>
<dbReference type="Pfam" id="PF20240">
    <property type="entry name" value="DUF6597"/>
    <property type="match status" value="1"/>
</dbReference>